<name>A0A1G7KYQ8_9PSEU</name>
<reference evidence="3" key="1">
    <citation type="submission" date="2016-10" db="EMBL/GenBank/DDBJ databases">
        <authorList>
            <person name="Varghese N."/>
            <person name="Submissions S."/>
        </authorList>
    </citation>
    <scope>NUCLEOTIDE SEQUENCE [LARGE SCALE GENOMIC DNA]</scope>
    <source>
        <strain evidence="3">CGMCC 4.3506</strain>
    </source>
</reference>
<gene>
    <name evidence="2" type="ORF">SAMN05216553_101570</name>
</gene>
<proteinExistence type="predicted"/>
<evidence type="ECO:0000313" key="2">
    <source>
        <dbReference type="EMBL" id="SDF42402.1"/>
    </source>
</evidence>
<dbReference type="AlphaFoldDB" id="A0A1G7KYQ8"/>
<keyword evidence="3" id="KW-1185">Reference proteome</keyword>
<protein>
    <submittedName>
        <fullName evidence="2">Uncharacterized protein</fullName>
    </submittedName>
</protein>
<dbReference type="EMBL" id="FNCC01000001">
    <property type="protein sequence ID" value="SDF42402.1"/>
    <property type="molecule type" value="Genomic_DNA"/>
</dbReference>
<organism evidence="2 3">
    <name type="scientific">Lentzea fradiae</name>
    <dbReference type="NCBI Taxonomy" id="200378"/>
    <lineage>
        <taxon>Bacteria</taxon>
        <taxon>Bacillati</taxon>
        <taxon>Actinomycetota</taxon>
        <taxon>Actinomycetes</taxon>
        <taxon>Pseudonocardiales</taxon>
        <taxon>Pseudonocardiaceae</taxon>
        <taxon>Lentzea</taxon>
    </lineage>
</organism>
<evidence type="ECO:0000313" key="3">
    <source>
        <dbReference type="Proteomes" id="UP000199623"/>
    </source>
</evidence>
<feature type="compositionally biased region" description="Basic and acidic residues" evidence="1">
    <location>
        <begin position="1"/>
        <end position="11"/>
    </location>
</feature>
<accession>A0A1G7KYQ8</accession>
<feature type="compositionally biased region" description="Polar residues" evidence="1">
    <location>
        <begin position="19"/>
        <end position="36"/>
    </location>
</feature>
<dbReference type="Proteomes" id="UP000199623">
    <property type="component" value="Unassembled WGS sequence"/>
</dbReference>
<evidence type="ECO:0000256" key="1">
    <source>
        <dbReference type="SAM" id="MobiDB-lite"/>
    </source>
</evidence>
<feature type="region of interest" description="Disordered" evidence="1">
    <location>
        <begin position="1"/>
        <end position="36"/>
    </location>
</feature>
<sequence>MTGDTAKEGRGVRPGPQYATAQNSSSNATVPLTATW</sequence>